<dbReference type="Pfam" id="PF01150">
    <property type="entry name" value="GDA1_CD39"/>
    <property type="match status" value="1"/>
</dbReference>
<sequence length="86" mass="9328">MKEIPKEQHDQTPVYLGATAGTRLLNLTGPTVSDTLLAAVTATLKSYPFDFRGAEILSSQNEGVFGWVTVNYLLENFIKVKAVGLA</sequence>
<accession>A0A4D9DJU8</accession>
<proteinExistence type="inferred from homology"/>
<evidence type="ECO:0000313" key="4">
    <source>
        <dbReference type="EMBL" id="TFJ95282.1"/>
    </source>
</evidence>
<dbReference type="GO" id="GO:0045134">
    <property type="term" value="F:UDP phosphatase activity"/>
    <property type="evidence" value="ECO:0007669"/>
    <property type="project" value="TreeGrafter"/>
</dbReference>
<gene>
    <name evidence="4" type="ORF">DR999_PMT23220</name>
</gene>
<protein>
    <submittedName>
        <fullName evidence="4">Coiled-coil domain-containing protein 120</fullName>
    </submittedName>
</protein>
<dbReference type="Gene3D" id="3.30.420.40">
    <property type="match status" value="1"/>
</dbReference>
<evidence type="ECO:0000256" key="1">
    <source>
        <dbReference type="ARBA" id="ARBA00009283"/>
    </source>
</evidence>
<dbReference type="PANTHER" id="PTHR11782">
    <property type="entry name" value="ADENOSINE/GUANOSINE DIPHOSPHATASE"/>
    <property type="match status" value="1"/>
</dbReference>
<dbReference type="AlphaFoldDB" id="A0A4D9DJU8"/>
<name>A0A4D9DJU8_9SAUR</name>
<dbReference type="STRING" id="55544.A0A4D9DJU8"/>
<dbReference type="GO" id="GO:0005886">
    <property type="term" value="C:plasma membrane"/>
    <property type="evidence" value="ECO:0007669"/>
    <property type="project" value="TreeGrafter"/>
</dbReference>
<dbReference type="OrthoDB" id="6372431at2759"/>
<comment type="caution">
    <text evidence="4">The sequence shown here is derived from an EMBL/GenBank/DDBJ whole genome shotgun (WGS) entry which is preliminary data.</text>
</comment>
<dbReference type="PANTHER" id="PTHR11782:SF33">
    <property type="entry name" value="ECTONUCLEOSIDE TRIPHOSPHATE DIPHOSPHOHYDROLASE 2"/>
    <property type="match status" value="1"/>
</dbReference>
<reference evidence="4 5" key="2">
    <citation type="submission" date="2019-04" db="EMBL/GenBank/DDBJ databases">
        <title>The genome sequence of big-headed turtle.</title>
        <authorList>
            <person name="Gong S."/>
        </authorList>
    </citation>
    <scope>NUCLEOTIDE SEQUENCE [LARGE SCALE GENOMIC DNA]</scope>
    <source>
        <strain evidence="4">DO16091913</strain>
        <tissue evidence="4">Muscle</tissue>
    </source>
</reference>
<feature type="active site" description="Proton acceptor" evidence="3">
    <location>
        <position position="62"/>
    </location>
</feature>
<keyword evidence="5" id="KW-1185">Reference proteome</keyword>
<keyword evidence="2" id="KW-0378">Hydrolase</keyword>
<dbReference type="Proteomes" id="UP000297703">
    <property type="component" value="Unassembled WGS sequence"/>
</dbReference>
<evidence type="ECO:0000256" key="3">
    <source>
        <dbReference type="PIRSR" id="PIRSR600407-1"/>
    </source>
</evidence>
<dbReference type="InterPro" id="IPR000407">
    <property type="entry name" value="GDA1_CD39_NTPase"/>
</dbReference>
<dbReference type="EMBL" id="QXTE01010339">
    <property type="protein sequence ID" value="TFJ95282.1"/>
    <property type="molecule type" value="Genomic_DNA"/>
</dbReference>
<organism evidence="4 5">
    <name type="scientific">Platysternon megacephalum</name>
    <name type="common">big-headed turtle</name>
    <dbReference type="NCBI Taxonomy" id="55544"/>
    <lineage>
        <taxon>Eukaryota</taxon>
        <taxon>Metazoa</taxon>
        <taxon>Chordata</taxon>
        <taxon>Craniata</taxon>
        <taxon>Vertebrata</taxon>
        <taxon>Euteleostomi</taxon>
        <taxon>Archelosauria</taxon>
        <taxon>Testudinata</taxon>
        <taxon>Testudines</taxon>
        <taxon>Cryptodira</taxon>
        <taxon>Durocryptodira</taxon>
        <taxon>Testudinoidea</taxon>
        <taxon>Platysternidae</taxon>
        <taxon>Platysternon</taxon>
    </lineage>
</organism>
<comment type="similarity">
    <text evidence="1">Belongs to the GDA1/CD39 NTPase family.</text>
</comment>
<dbReference type="GO" id="GO:0004382">
    <property type="term" value="F:GDP phosphatase activity"/>
    <property type="evidence" value="ECO:0007669"/>
    <property type="project" value="TreeGrafter"/>
</dbReference>
<dbReference type="GO" id="GO:0009134">
    <property type="term" value="P:nucleoside diphosphate catabolic process"/>
    <property type="evidence" value="ECO:0007669"/>
    <property type="project" value="TreeGrafter"/>
</dbReference>
<dbReference type="GO" id="GO:0017111">
    <property type="term" value="F:ribonucleoside triphosphate phosphatase activity"/>
    <property type="evidence" value="ECO:0007669"/>
    <property type="project" value="TreeGrafter"/>
</dbReference>
<reference evidence="4 5" key="1">
    <citation type="submission" date="2019-04" db="EMBL/GenBank/DDBJ databases">
        <title>Draft genome of the big-headed turtle Platysternon megacephalum.</title>
        <authorList>
            <person name="Gong S."/>
        </authorList>
    </citation>
    <scope>NUCLEOTIDE SEQUENCE [LARGE SCALE GENOMIC DNA]</scope>
    <source>
        <strain evidence="4">DO16091913</strain>
        <tissue evidence="4">Muscle</tissue>
    </source>
</reference>
<evidence type="ECO:0000256" key="2">
    <source>
        <dbReference type="ARBA" id="ARBA00022801"/>
    </source>
</evidence>
<evidence type="ECO:0000313" key="5">
    <source>
        <dbReference type="Proteomes" id="UP000297703"/>
    </source>
</evidence>